<dbReference type="Gramene" id="KQJ92271">
    <property type="protein sequence ID" value="KQJ92271"/>
    <property type="gene ID" value="BRADI_4g42595v3"/>
</dbReference>
<proteinExistence type="predicted"/>
<dbReference type="InParanoid" id="A0A0Q3EY08"/>
<feature type="transmembrane region" description="Helical" evidence="2">
    <location>
        <begin position="55"/>
        <end position="77"/>
    </location>
</feature>
<dbReference type="EnsemblPlants" id="KQJ92271">
    <property type="protein sequence ID" value="KQJ92271"/>
    <property type="gene ID" value="BRADI_4g42595v3"/>
</dbReference>
<feature type="region of interest" description="Disordered" evidence="1">
    <location>
        <begin position="1"/>
        <end position="31"/>
    </location>
</feature>
<feature type="region of interest" description="Disordered" evidence="1">
    <location>
        <begin position="86"/>
        <end position="111"/>
    </location>
</feature>
<keyword evidence="2" id="KW-1133">Transmembrane helix</keyword>
<accession>A0A0Q3EY08</accession>
<dbReference type="EMBL" id="CM000883">
    <property type="protein sequence ID" value="KQJ92271.1"/>
    <property type="molecule type" value="Genomic_DNA"/>
</dbReference>
<dbReference type="Proteomes" id="UP000008810">
    <property type="component" value="Chromosome 4"/>
</dbReference>
<protein>
    <submittedName>
        <fullName evidence="3 4">Uncharacterized protein</fullName>
    </submittedName>
</protein>
<feature type="compositionally biased region" description="Polar residues" evidence="1">
    <location>
        <begin position="86"/>
        <end position="99"/>
    </location>
</feature>
<evidence type="ECO:0000313" key="5">
    <source>
        <dbReference type="Proteomes" id="UP000008810"/>
    </source>
</evidence>
<evidence type="ECO:0000256" key="1">
    <source>
        <dbReference type="SAM" id="MobiDB-lite"/>
    </source>
</evidence>
<evidence type="ECO:0000313" key="4">
    <source>
        <dbReference type="EnsemblPlants" id="KQJ92271"/>
    </source>
</evidence>
<evidence type="ECO:0000256" key="2">
    <source>
        <dbReference type="SAM" id="Phobius"/>
    </source>
</evidence>
<keyword evidence="5" id="KW-1185">Reference proteome</keyword>
<dbReference type="ExpressionAtlas" id="A0A0Q3EY08">
    <property type="expression patterns" value="baseline and differential"/>
</dbReference>
<reference evidence="3" key="2">
    <citation type="submission" date="2017-06" db="EMBL/GenBank/DDBJ databases">
        <title>WGS assembly of Brachypodium distachyon.</title>
        <authorList>
            <consortium name="The International Brachypodium Initiative"/>
            <person name="Lucas S."/>
            <person name="Harmon-Smith M."/>
            <person name="Lail K."/>
            <person name="Tice H."/>
            <person name="Grimwood J."/>
            <person name="Bruce D."/>
            <person name="Barry K."/>
            <person name="Shu S."/>
            <person name="Lindquist E."/>
            <person name="Wang M."/>
            <person name="Pitluck S."/>
            <person name="Vogel J.P."/>
            <person name="Garvin D.F."/>
            <person name="Mockler T.C."/>
            <person name="Schmutz J."/>
            <person name="Rokhsar D."/>
            <person name="Bevan M.W."/>
        </authorList>
    </citation>
    <scope>NUCLEOTIDE SEQUENCE</scope>
    <source>
        <strain evidence="3">Bd21</strain>
    </source>
</reference>
<reference evidence="3 4" key="1">
    <citation type="journal article" date="2010" name="Nature">
        <title>Genome sequencing and analysis of the model grass Brachypodium distachyon.</title>
        <authorList>
            <consortium name="International Brachypodium Initiative"/>
        </authorList>
    </citation>
    <scope>NUCLEOTIDE SEQUENCE [LARGE SCALE GENOMIC DNA]</scope>
    <source>
        <strain evidence="3 4">Bd21</strain>
    </source>
</reference>
<keyword evidence="2" id="KW-0472">Membrane</keyword>
<name>A0A0Q3EY08_BRADI</name>
<organism evidence="3">
    <name type="scientific">Brachypodium distachyon</name>
    <name type="common">Purple false brome</name>
    <name type="synonym">Trachynia distachya</name>
    <dbReference type="NCBI Taxonomy" id="15368"/>
    <lineage>
        <taxon>Eukaryota</taxon>
        <taxon>Viridiplantae</taxon>
        <taxon>Streptophyta</taxon>
        <taxon>Embryophyta</taxon>
        <taxon>Tracheophyta</taxon>
        <taxon>Spermatophyta</taxon>
        <taxon>Magnoliopsida</taxon>
        <taxon>Liliopsida</taxon>
        <taxon>Poales</taxon>
        <taxon>Poaceae</taxon>
        <taxon>BOP clade</taxon>
        <taxon>Pooideae</taxon>
        <taxon>Stipodae</taxon>
        <taxon>Brachypodieae</taxon>
        <taxon>Brachypodium</taxon>
    </lineage>
</organism>
<keyword evidence="2" id="KW-0812">Transmembrane</keyword>
<dbReference type="AlphaFoldDB" id="A0A0Q3EY08"/>
<evidence type="ECO:0000313" key="3">
    <source>
        <dbReference type="EMBL" id="KQJ92271.1"/>
    </source>
</evidence>
<gene>
    <name evidence="3" type="ORF">BRADI_4g42595v3</name>
</gene>
<sequence length="210" mass="23482">MHKSCQAKALPLNKKPDSFSPKLPSADENVVTSSHMLSDVTKQQRRTQSKKIKDIVVDGLEIVGSILGAVAGIVVLWKKFRQQSGSTAESNEMLHTTRNPEPRAGGAPTQREAHGFVDTEVRHSCNYRMTRRTPTGEAALKDEKPNQRLHKTCLKPKLKLMKKQKVNCCDEHLFSRCPQRLEIFHFDGCCEQQEEAVVGDDGYCMPAPSP</sequence>
<reference evidence="4" key="3">
    <citation type="submission" date="2018-08" db="UniProtKB">
        <authorList>
            <consortium name="EnsemblPlants"/>
        </authorList>
    </citation>
    <scope>IDENTIFICATION</scope>
    <source>
        <strain evidence="4">cv. Bd21</strain>
    </source>
</reference>